<feature type="region of interest" description="Disordered" evidence="1">
    <location>
        <begin position="1"/>
        <end position="105"/>
    </location>
</feature>
<dbReference type="EMBL" id="MIHC01000017">
    <property type="protein sequence ID" value="ODR06425.1"/>
    <property type="molecule type" value="Genomic_DNA"/>
</dbReference>
<feature type="compositionally biased region" description="Basic and acidic residues" evidence="1">
    <location>
        <begin position="80"/>
        <end position="105"/>
    </location>
</feature>
<dbReference type="AlphaFoldDB" id="A0A1E3SWA4"/>
<evidence type="ECO:0000313" key="2">
    <source>
        <dbReference type="EMBL" id="ODR06425.1"/>
    </source>
</evidence>
<name>A0A1E3SWA4_9MYCO</name>
<feature type="compositionally biased region" description="Basic and acidic residues" evidence="1">
    <location>
        <begin position="26"/>
        <end position="53"/>
    </location>
</feature>
<evidence type="ECO:0000313" key="3">
    <source>
        <dbReference type="Proteomes" id="UP000094224"/>
    </source>
</evidence>
<dbReference type="RefSeq" id="WP_069400433.1">
    <property type="nucleotide sequence ID" value="NZ_MIHC01000017.1"/>
</dbReference>
<protein>
    <submittedName>
        <fullName evidence="2">Uncharacterized protein</fullName>
    </submittedName>
</protein>
<reference evidence="3" key="1">
    <citation type="submission" date="2016-09" db="EMBL/GenBank/DDBJ databases">
        <authorList>
            <person name="Greninger A.L."/>
            <person name="Jerome K.R."/>
            <person name="Mcnair B."/>
            <person name="Wallis C."/>
            <person name="Fang F."/>
        </authorList>
    </citation>
    <scope>NUCLEOTIDE SEQUENCE [LARGE SCALE GENOMIC DNA]</scope>
    <source>
        <strain evidence="3">BC1_M4</strain>
    </source>
</reference>
<dbReference type="Proteomes" id="UP000094224">
    <property type="component" value="Unassembled WGS sequence"/>
</dbReference>
<organism evidence="2 3">
    <name type="scientific">Mycobacterium sherrisii</name>
    <dbReference type="NCBI Taxonomy" id="243061"/>
    <lineage>
        <taxon>Bacteria</taxon>
        <taxon>Bacillati</taxon>
        <taxon>Actinomycetota</taxon>
        <taxon>Actinomycetes</taxon>
        <taxon>Mycobacteriales</taxon>
        <taxon>Mycobacteriaceae</taxon>
        <taxon>Mycobacterium</taxon>
        <taxon>Mycobacterium simiae complex</taxon>
    </lineage>
</organism>
<keyword evidence="3" id="KW-1185">Reference proteome</keyword>
<comment type="caution">
    <text evidence="2">The sequence shown here is derived from an EMBL/GenBank/DDBJ whole genome shotgun (WGS) entry which is preliminary data.</text>
</comment>
<gene>
    <name evidence="2" type="ORF">BHQ21_11590</name>
</gene>
<proteinExistence type="predicted"/>
<sequence>MTDTNSDADRRFAHNLFSGTNDDQAPDGKHKQRADTDGKQRDDDGDAEGRRFAADLFAPDDPDASVLAGLTEGKNVGRWTHPERQPEDRGPWFDRHPPTDEFFRI</sequence>
<evidence type="ECO:0000256" key="1">
    <source>
        <dbReference type="SAM" id="MobiDB-lite"/>
    </source>
</evidence>
<accession>A0A1E3SWA4</accession>